<sequence>MDWEGVSMWNLTKQAKEHFQSIHILPIIESDEEWAYIVAEAKSEGVDLQKQLIGELEEVKSELLTILPKQFSPFVEAGTLNQPTLPKTIREDYLNWVREETSKFEDILDAAQKETQHAMTSLPPSVQEIFHYSLHDSRIDRLDREGDNLHLWINTDGGFTPHSYILLTFQDIVDEEIDVALQEGHWFIYYELQRQNEHYAFRVLFESPDSEWTITMKQLKGEYYFHPKEYTLLKDEGNLSKTSLQDFLVRLNRDYSYWFITPDFIHSINLIEGGKIVGLDIQVKEGQFIVTIGSTSYTYSLSDYHPIQFIHTNVYEDPYANQNEPLSFAEVEDAVLSDDLELQARAWNTMYTFPLELKDIINSVLGNVVQTEENEMLLSVYVNHFYREGILTSDNIERFYSTLEPNSEDGYQG</sequence>
<dbReference type="InterPro" id="IPR025144">
    <property type="entry name" value="DUF4085"/>
</dbReference>
<dbReference type="AlphaFoldDB" id="A0A147KB88"/>
<dbReference type="EMBL" id="LDYG01000017">
    <property type="protein sequence ID" value="KUP08098.1"/>
    <property type="molecule type" value="Genomic_DNA"/>
</dbReference>
<evidence type="ECO:0000313" key="2">
    <source>
        <dbReference type="Proteomes" id="UP000074108"/>
    </source>
</evidence>
<evidence type="ECO:0000313" key="1">
    <source>
        <dbReference type="EMBL" id="KUP08098.1"/>
    </source>
</evidence>
<name>A0A147KB88_9BACI</name>
<organism evidence="1 2">
    <name type="scientific">Bacillus coahuilensis p1.1.43</name>
    <dbReference type="NCBI Taxonomy" id="1150625"/>
    <lineage>
        <taxon>Bacteria</taxon>
        <taxon>Bacillati</taxon>
        <taxon>Bacillota</taxon>
        <taxon>Bacilli</taxon>
        <taxon>Bacillales</taxon>
        <taxon>Bacillaceae</taxon>
        <taxon>Bacillus</taxon>
    </lineage>
</organism>
<dbReference type="STRING" id="1150625.Q75_03300"/>
<protein>
    <submittedName>
        <fullName evidence="1">Group-specific protein</fullName>
    </submittedName>
</protein>
<proteinExistence type="predicted"/>
<dbReference type="OrthoDB" id="2563891at2"/>
<dbReference type="Pfam" id="PF13315">
    <property type="entry name" value="DUF4085"/>
    <property type="match status" value="1"/>
</dbReference>
<dbReference type="Proteomes" id="UP000074108">
    <property type="component" value="Unassembled WGS sequence"/>
</dbReference>
<accession>A0A147KB88</accession>
<gene>
    <name evidence="1" type="ORF">Q75_03300</name>
</gene>
<keyword evidence="2" id="KW-1185">Reference proteome</keyword>
<dbReference type="PATRIC" id="fig|1150625.3.peg.691"/>
<comment type="caution">
    <text evidence="1">The sequence shown here is derived from an EMBL/GenBank/DDBJ whole genome shotgun (WGS) entry which is preliminary data.</text>
</comment>
<reference evidence="1 2" key="1">
    <citation type="journal article" date="2016" name="Front. Microbiol.">
        <title>Microevolution Analysis of Bacillus coahuilensis Unveils Differences in Phosphorus Acquisition Strategies and Their Regulation.</title>
        <authorList>
            <person name="Gomez-Lunar Z."/>
            <person name="Hernandez-Gonzalez I."/>
            <person name="Rodriguez-Torres M.D."/>
            <person name="Souza V."/>
            <person name="Olmedo-Alvarez G."/>
        </authorList>
    </citation>
    <scope>NUCLEOTIDE SEQUENCE [LARGE SCALE GENOMIC DNA]</scope>
    <source>
        <strain evidence="2">p1.1.43</strain>
    </source>
</reference>